<dbReference type="PANTHER" id="PTHR23419">
    <property type="entry name" value="DIVALENT CATION TOLERANCE CUTA-RELATED"/>
    <property type="match status" value="1"/>
</dbReference>
<name>A0AAE4MIA2_9EURY</name>
<accession>A0AAE4MIA2</accession>
<organism evidence="2 3">
    <name type="scientific">Methanolapillus africanus</name>
    <dbReference type="NCBI Taxonomy" id="3028297"/>
    <lineage>
        <taxon>Archaea</taxon>
        <taxon>Methanobacteriati</taxon>
        <taxon>Methanobacteriota</taxon>
        <taxon>Stenosarchaea group</taxon>
        <taxon>Methanomicrobia</taxon>
        <taxon>Methanosarcinales</taxon>
        <taxon>Methanosarcinaceae</taxon>
        <taxon>Methanolapillus</taxon>
    </lineage>
</organism>
<keyword evidence="3" id="KW-1185">Reference proteome</keyword>
<dbReference type="RefSeq" id="WP_338099508.1">
    <property type="nucleotide sequence ID" value="NZ_JAWDKD010000018.1"/>
</dbReference>
<dbReference type="InterPro" id="IPR011322">
    <property type="entry name" value="N-reg_PII-like_a/b"/>
</dbReference>
<reference evidence="2" key="1">
    <citation type="submission" date="2023-06" db="EMBL/GenBank/DDBJ databases">
        <title>Genome sequence of Methanosarcinaceae archaeon Ag5.</title>
        <authorList>
            <person name="Protasov E."/>
            <person name="Platt K."/>
            <person name="Poehlein A."/>
            <person name="Daniel R."/>
            <person name="Brune A."/>
        </authorList>
    </citation>
    <scope>NUCLEOTIDE SEQUENCE</scope>
    <source>
        <strain evidence="2">Ag5</strain>
    </source>
</reference>
<gene>
    <name evidence="2" type="primary">cutA</name>
    <name evidence="2" type="ORF">MsAg5_09640</name>
</gene>
<comment type="caution">
    <text evidence="2">The sequence shown here is derived from an EMBL/GenBank/DDBJ whole genome shotgun (WGS) entry which is preliminary data.</text>
</comment>
<dbReference type="SUPFAM" id="SSF54913">
    <property type="entry name" value="GlnB-like"/>
    <property type="match status" value="1"/>
</dbReference>
<sequence>MTKTNSDYIFIYTTFPTKKSAKKITKKLIRKKEIVCANIRKHTAVYTYGGKLYDEKEYGCIFKTRGDRWKSVEAYVLKKHPYETPVIMKINIDESNVGFQNWVDENVK</sequence>
<dbReference type="AlphaFoldDB" id="A0AAE4MIA2"/>
<dbReference type="GO" id="GO:0010038">
    <property type="term" value="P:response to metal ion"/>
    <property type="evidence" value="ECO:0007669"/>
    <property type="project" value="InterPro"/>
</dbReference>
<dbReference type="GO" id="GO:0005507">
    <property type="term" value="F:copper ion binding"/>
    <property type="evidence" value="ECO:0007669"/>
    <property type="project" value="TreeGrafter"/>
</dbReference>
<evidence type="ECO:0000313" key="3">
    <source>
        <dbReference type="Proteomes" id="UP001271789"/>
    </source>
</evidence>
<dbReference type="InterPro" id="IPR004323">
    <property type="entry name" value="Ion_tolerance_CutA"/>
</dbReference>
<evidence type="ECO:0000313" key="2">
    <source>
        <dbReference type="EMBL" id="MDV0447090.1"/>
    </source>
</evidence>
<dbReference type="Proteomes" id="UP001271789">
    <property type="component" value="Unassembled WGS sequence"/>
</dbReference>
<dbReference type="EMBL" id="JAWDKD010000018">
    <property type="protein sequence ID" value="MDV0447090.1"/>
    <property type="molecule type" value="Genomic_DNA"/>
</dbReference>
<evidence type="ECO:0000256" key="1">
    <source>
        <dbReference type="ARBA" id="ARBA00010169"/>
    </source>
</evidence>
<dbReference type="Gene3D" id="3.30.70.120">
    <property type="match status" value="1"/>
</dbReference>
<dbReference type="PANTHER" id="PTHR23419:SF8">
    <property type="entry name" value="FI09726P"/>
    <property type="match status" value="1"/>
</dbReference>
<dbReference type="Pfam" id="PF03091">
    <property type="entry name" value="CutA1"/>
    <property type="match status" value="1"/>
</dbReference>
<proteinExistence type="inferred from homology"/>
<dbReference type="InterPro" id="IPR015867">
    <property type="entry name" value="N-reg_PII/ATP_PRibTrfase_C"/>
</dbReference>
<protein>
    <submittedName>
        <fullName evidence="2">Divalent-cation tolerance protein CutA</fullName>
    </submittedName>
</protein>
<comment type="similarity">
    <text evidence="1">Belongs to the CutA family.</text>
</comment>